<keyword evidence="5 7" id="KW-0472">Membrane</keyword>
<dbReference type="PANTHER" id="PTHR23513">
    <property type="entry name" value="INTEGRAL MEMBRANE EFFLUX PROTEIN-RELATED"/>
    <property type="match status" value="1"/>
</dbReference>
<feature type="compositionally biased region" description="Polar residues" evidence="6">
    <location>
        <begin position="584"/>
        <end position="598"/>
    </location>
</feature>
<dbReference type="RefSeq" id="WP_117356279.1">
    <property type="nucleotide sequence ID" value="NZ_QURH01000099.1"/>
</dbReference>
<dbReference type="Proteomes" id="UP000261811">
    <property type="component" value="Unassembled WGS sequence"/>
</dbReference>
<feature type="transmembrane region" description="Helical" evidence="7">
    <location>
        <begin position="115"/>
        <end position="139"/>
    </location>
</feature>
<name>A0A372JSJ4_9ACTN</name>
<evidence type="ECO:0000256" key="4">
    <source>
        <dbReference type="ARBA" id="ARBA00022989"/>
    </source>
</evidence>
<dbReference type="GO" id="GO:0005886">
    <property type="term" value="C:plasma membrane"/>
    <property type="evidence" value="ECO:0007669"/>
    <property type="project" value="UniProtKB-SubCell"/>
</dbReference>
<dbReference type="GO" id="GO:0022857">
    <property type="term" value="F:transmembrane transporter activity"/>
    <property type="evidence" value="ECO:0007669"/>
    <property type="project" value="InterPro"/>
</dbReference>
<evidence type="ECO:0000256" key="5">
    <source>
        <dbReference type="ARBA" id="ARBA00023136"/>
    </source>
</evidence>
<comment type="subcellular location">
    <subcellularLocation>
        <location evidence="1">Cell membrane</location>
        <topology evidence="1">Multi-pass membrane protein</topology>
    </subcellularLocation>
</comment>
<feature type="transmembrane region" description="Helical" evidence="7">
    <location>
        <begin position="300"/>
        <end position="318"/>
    </location>
</feature>
<sequence>MAGRQSGRHRRPAEAQATYREVFAVGEFRALWLAQALSFVGDQLAQVALAVLVFQRTGSALYTALTYALTYLPPIVGGPVLSGLADLFPRRTVMVACDLARTVLVALMALRAMPFWALCVLLFLTVLLGAPFTAARAALLPDVLEGDRYVAGSAINNITHQGTQMLGFAAGGAIVAVVGTYQALGINAVTFAASALILLAGLRGRPAPRERERETRSLWRGTRDGARLVFGDPVLRVLVLFAWLCAFYVLPEGIAAPYAATFDHSALTVGVLMSAMPTGMVIGAFVFSRCVRPTNRLRSMGWMAMLSCAPLIVAGAHPPLWGVVAIYALSGVGGAYQLAANAAFVAAVPADGRARAFGLAQSGILAGQGIGILAGGAAAQYLGPETVVALAGVLGLSVAAMLTLTWNQLRGALITAARERSATPHEPPAVAGDGRRGLARGRADQQAQEGRQGPDERGEQLAREAHGDGGTSGEPGADPRRTHDSPGPSPLGEAQATVAPSKPRPPQPPHLPPGSPGPHVPPGAQHPHVPPGSQHPRVASGPQHPHVPPGLEHRGGASGARHPDAPTEPQHPQVPAALHESQHPRASSEPQAPQQPRVSSGPGGSYVVADGAAAGTETPGGAETRPGEARSPRSGGVWPSASAS</sequence>
<keyword evidence="9" id="KW-1185">Reference proteome</keyword>
<evidence type="ECO:0000256" key="6">
    <source>
        <dbReference type="SAM" id="MobiDB-lite"/>
    </source>
</evidence>
<protein>
    <submittedName>
        <fullName evidence="8">MFS transporter</fullName>
    </submittedName>
</protein>
<dbReference type="InterPro" id="IPR036259">
    <property type="entry name" value="MFS_trans_sf"/>
</dbReference>
<feature type="compositionally biased region" description="Basic and acidic residues" evidence="6">
    <location>
        <begin position="452"/>
        <end position="467"/>
    </location>
</feature>
<dbReference type="Gene3D" id="1.20.1250.20">
    <property type="entry name" value="MFS general substrate transporter like domains"/>
    <property type="match status" value="1"/>
</dbReference>
<dbReference type="PANTHER" id="PTHR23513:SF11">
    <property type="entry name" value="STAPHYLOFERRIN A TRANSPORTER"/>
    <property type="match status" value="1"/>
</dbReference>
<feature type="compositionally biased region" description="Low complexity" evidence="6">
    <location>
        <begin position="609"/>
        <end position="624"/>
    </location>
</feature>
<evidence type="ECO:0000256" key="3">
    <source>
        <dbReference type="ARBA" id="ARBA00022692"/>
    </source>
</evidence>
<dbReference type="CDD" id="cd06173">
    <property type="entry name" value="MFS_MefA_like"/>
    <property type="match status" value="1"/>
</dbReference>
<evidence type="ECO:0000256" key="1">
    <source>
        <dbReference type="ARBA" id="ARBA00004651"/>
    </source>
</evidence>
<dbReference type="OrthoDB" id="3227279at2"/>
<keyword evidence="3 7" id="KW-0812">Transmembrane</keyword>
<feature type="transmembrane region" description="Helical" evidence="7">
    <location>
        <begin position="269"/>
        <end position="288"/>
    </location>
</feature>
<organism evidence="8 9">
    <name type="scientific">Actinomadura logoneensis</name>
    <dbReference type="NCBI Taxonomy" id="2293572"/>
    <lineage>
        <taxon>Bacteria</taxon>
        <taxon>Bacillati</taxon>
        <taxon>Actinomycetota</taxon>
        <taxon>Actinomycetes</taxon>
        <taxon>Streptosporangiales</taxon>
        <taxon>Thermomonosporaceae</taxon>
        <taxon>Actinomadura</taxon>
    </lineage>
</organism>
<proteinExistence type="predicted"/>
<accession>A0A372JSJ4</accession>
<dbReference type="EMBL" id="QURH01000099">
    <property type="protein sequence ID" value="RFU42734.1"/>
    <property type="molecule type" value="Genomic_DNA"/>
</dbReference>
<comment type="caution">
    <text evidence="8">The sequence shown here is derived from an EMBL/GenBank/DDBJ whole genome shotgun (WGS) entry which is preliminary data.</text>
</comment>
<evidence type="ECO:0000256" key="7">
    <source>
        <dbReference type="SAM" id="Phobius"/>
    </source>
</evidence>
<dbReference type="AlphaFoldDB" id="A0A372JSJ4"/>
<dbReference type="InterPro" id="IPR011701">
    <property type="entry name" value="MFS"/>
</dbReference>
<keyword evidence="2" id="KW-1003">Cell membrane</keyword>
<evidence type="ECO:0000313" key="8">
    <source>
        <dbReference type="EMBL" id="RFU42734.1"/>
    </source>
</evidence>
<feature type="transmembrane region" description="Helical" evidence="7">
    <location>
        <begin position="225"/>
        <end position="249"/>
    </location>
</feature>
<feature type="transmembrane region" description="Helical" evidence="7">
    <location>
        <begin position="324"/>
        <end position="347"/>
    </location>
</feature>
<feature type="compositionally biased region" description="Basic and acidic residues" evidence="6">
    <location>
        <begin position="551"/>
        <end position="565"/>
    </location>
</feature>
<evidence type="ECO:0000313" key="9">
    <source>
        <dbReference type="Proteomes" id="UP000261811"/>
    </source>
</evidence>
<feature type="compositionally biased region" description="Pro residues" evidence="6">
    <location>
        <begin position="502"/>
        <end position="521"/>
    </location>
</feature>
<dbReference type="Pfam" id="PF07690">
    <property type="entry name" value="MFS_1"/>
    <property type="match status" value="1"/>
</dbReference>
<feature type="region of interest" description="Disordered" evidence="6">
    <location>
        <begin position="418"/>
        <end position="644"/>
    </location>
</feature>
<feature type="transmembrane region" description="Helical" evidence="7">
    <location>
        <begin position="359"/>
        <end position="381"/>
    </location>
</feature>
<feature type="transmembrane region" description="Helical" evidence="7">
    <location>
        <begin position="387"/>
        <end position="406"/>
    </location>
</feature>
<evidence type="ECO:0000256" key="2">
    <source>
        <dbReference type="ARBA" id="ARBA00022475"/>
    </source>
</evidence>
<feature type="transmembrane region" description="Helical" evidence="7">
    <location>
        <begin position="184"/>
        <end position="204"/>
    </location>
</feature>
<reference evidence="8 9" key="1">
    <citation type="submission" date="2018-08" db="EMBL/GenBank/DDBJ databases">
        <title>Actinomadura jelena sp. nov., a novel Actinomycete isolated from soil in Chad.</title>
        <authorList>
            <person name="Shi L."/>
        </authorList>
    </citation>
    <scope>NUCLEOTIDE SEQUENCE [LARGE SCALE GENOMIC DNA]</scope>
    <source>
        <strain evidence="8 9">NEAU-G17</strain>
    </source>
</reference>
<dbReference type="SUPFAM" id="SSF103473">
    <property type="entry name" value="MFS general substrate transporter"/>
    <property type="match status" value="1"/>
</dbReference>
<keyword evidence="4 7" id="KW-1133">Transmembrane helix</keyword>
<gene>
    <name evidence="8" type="ORF">DZF91_04770</name>
</gene>